<proteinExistence type="predicted"/>
<dbReference type="RefSeq" id="WP_090196216.1">
    <property type="nucleotide sequence ID" value="NZ_LT629785.1"/>
</dbReference>
<reference evidence="7" key="1">
    <citation type="submission" date="2016-10" db="EMBL/GenBank/DDBJ databases">
        <authorList>
            <person name="Varghese N."/>
            <person name="Submissions S."/>
        </authorList>
    </citation>
    <scope>NUCLEOTIDE SEQUENCE [LARGE SCALE GENOMIC DNA]</scope>
    <source>
        <strain evidence="7">DSM 17875</strain>
    </source>
</reference>
<dbReference type="PANTHER" id="PTHR47752">
    <property type="entry name" value="HTH-TYPE TRANSCRIPTIONAL REPRESSOR FABR"/>
    <property type="match status" value="1"/>
</dbReference>
<accession>A0A1H2H118</accession>
<dbReference type="STRING" id="364197.SAMN05216296_2669"/>
<evidence type="ECO:0000256" key="2">
    <source>
        <dbReference type="ARBA" id="ARBA00023125"/>
    </source>
</evidence>
<feature type="domain" description="HTH tetR-type" evidence="5">
    <location>
        <begin position="10"/>
        <end position="71"/>
    </location>
</feature>
<dbReference type="PROSITE" id="PS50977">
    <property type="entry name" value="HTH_TETR_2"/>
    <property type="match status" value="1"/>
</dbReference>
<dbReference type="Gene3D" id="1.10.357.10">
    <property type="entry name" value="Tetracycline Repressor, domain 2"/>
    <property type="match status" value="1"/>
</dbReference>
<evidence type="ECO:0000313" key="7">
    <source>
        <dbReference type="Proteomes" id="UP000243232"/>
    </source>
</evidence>
<dbReference type="InterPro" id="IPR050692">
    <property type="entry name" value="HTH_transcr_repressor_FabR"/>
</dbReference>
<organism evidence="6 7">
    <name type="scientific">Pseudomonas pohangensis</name>
    <dbReference type="NCBI Taxonomy" id="364197"/>
    <lineage>
        <taxon>Bacteria</taxon>
        <taxon>Pseudomonadati</taxon>
        <taxon>Pseudomonadota</taxon>
        <taxon>Gammaproteobacteria</taxon>
        <taxon>Pseudomonadales</taxon>
        <taxon>Pseudomonadaceae</taxon>
        <taxon>Pseudomonas</taxon>
    </lineage>
</organism>
<dbReference type="InterPro" id="IPR001647">
    <property type="entry name" value="HTH_TetR"/>
</dbReference>
<dbReference type="SUPFAM" id="SSF46689">
    <property type="entry name" value="Homeodomain-like"/>
    <property type="match status" value="1"/>
</dbReference>
<evidence type="ECO:0000259" key="5">
    <source>
        <dbReference type="PROSITE" id="PS50977"/>
    </source>
</evidence>
<evidence type="ECO:0000256" key="4">
    <source>
        <dbReference type="PROSITE-ProRule" id="PRU00335"/>
    </source>
</evidence>
<dbReference type="Gene3D" id="1.10.10.60">
    <property type="entry name" value="Homeodomain-like"/>
    <property type="match status" value="1"/>
</dbReference>
<protein>
    <submittedName>
        <fullName evidence="6">Transcriptional regulator, TetR family</fullName>
    </submittedName>
</protein>
<dbReference type="GO" id="GO:0003677">
    <property type="term" value="F:DNA binding"/>
    <property type="evidence" value="ECO:0007669"/>
    <property type="project" value="UniProtKB-UniRule"/>
</dbReference>
<name>A0A1H2H118_9PSED</name>
<feature type="DNA-binding region" description="H-T-H motif" evidence="4">
    <location>
        <begin position="34"/>
        <end position="53"/>
    </location>
</feature>
<dbReference type="InterPro" id="IPR054129">
    <property type="entry name" value="DesT_TetR_C"/>
</dbReference>
<keyword evidence="3" id="KW-0804">Transcription</keyword>
<dbReference type="Proteomes" id="UP000243232">
    <property type="component" value="Chromosome I"/>
</dbReference>
<dbReference type="OrthoDB" id="8617654at2"/>
<dbReference type="PANTHER" id="PTHR47752:SF1">
    <property type="entry name" value="HTH-TYPE TRANSCRIPTIONAL REPRESSOR FABR"/>
    <property type="match status" value="1"/>
</dbReference>
<gene>
    <name evidence="6" type="ORF">SAMN05216296_2669</name>
</gene>
<keyword evidence="2 4" id="KW-0238">DNA-binding</keyword>
<dbReference type="Pfam" id="PF21943">
    <property type="entry name" value="TetR_C_46"/>
    <property type="match status" value="1"/>
</dbReference>
<dbReference type="InterPro" id="IPR009057">
    <property type="entry name" value="Homeodomain-like_sf"/>
</dbReference>
<dbReference type="Pfam" id="PF00440">
    <property type="entry name" value="TetR_N"/>
    <property type="match status" value="1"/>
</dbReference>
<evidence type="ECO:0000256" key="3">
    <source>
        <dbReference type="ARBA" id="ARBA00023163"/>
    </source>
</evidence>
<keyword evidence="7" id="KW-1185">Reference proteome</keyword>
<sequence length="217" mass="23971">MSSARAEQKQQTRMALMEAARSLMDSGRGFGSLSLREVTRLAGIVPTGFYRHFRDMDELGLALVAEVGETFRATIRAVRQNEFELGGMIEASSDIFLAAVSANRGQFLFLAREQYGGSQPVRQALGALRQRITDDLSNDLQLMNRMPELDKPALDVIADLVVKTVFATLPELIDPPASDLPLHLRPESKIAEQLRFIMIGGKHWRGLSKHASTTSST</sequence>
<keyword evidence="1" id="KW-0805">Transcription regulation</keyword>
<evidence type="ECO:0000256" key="1">
    <source>
        <dbReference type="ARBA" id="ARBA00023015"/>
    </source>
</evidence>
<dbReference type="FunFam" id="1.10.10.60:FF:000034">
    <property type="entry name" value="HTH-type transcriptional repressor FabR"/>
    <property type="match status" value="1"/>
</dbReference>
<evidence type="ECO:0000313" key="6">
    <source>
        <dbReference type="EMBL" id="SDU25308.1"/>
    </source>
</evidence>
<dbReference type="AlphaFoldDB" id="A0A1H2H118"/>
<dbReference type="EMBL" id="LT629785">
    <property type="protein sequence ID" value="SDU25308.1"/>
    <property type="molecule type" value="Genomic_DNA"/>
</dbReference>